<keyword evidence="2" id="KW-1185">Reference proteome</keyword>
<accession>K3XZT9</accession>
<dbReference type="HOGENOM" id="CLU_1799819_0_0_1"/>
<dbReference type="AlphaFoldDB" id="K3XZT9"/>
<dbReference type="EMBL" id="AGNK02002688">
    <property type="status" value="NOT_ANNOTATED_CDS"/>
    <property type="molecule type" value="Genomic_DNA"/>
</dbReference>
<dbReference type="InParanoid" id="K3XZT9"/>
<organism evidence="1 2">
    <name type="scientific">Setaria italica</name>
    <name type="common">Foxtail millet</name>
    <name type="synonym">Panicum italicum</name>
    <dbReference type="NCBI Taxonomy" id="4555"/>
    <lineage>
        <taxon>Eukaryota</taxon>
        <taxon>Viridiplantae</taxon>
        <taxon>Streptophyta</taxon>
        <taxon>Embryophyta</taxon>
        <taxon>Tracheophyta</taxon>
        <taxon>Spermatophyta</taxon>
        <taxon>Magnoliopsida</taxon>
        <taxon>Liliopsida</taxon>
        <taxon>Poales</taxon>
        <taxon>Poaceae</taxon>
        <taxon>PACMAD clade</taxon>
        <taxon>Panicoideae</taxon>
        <taxon>Panicodae</taxon>
        <taxon>Paniceae</taxon>
        <taxon>Cenchrinae</taxon>
        <taxon>Setaria</taxon>
    </lineage>
</organism>
<protein>
    <submittedName>
        <fullName evidence="1">Uncharacterized protein</fullName>
    </submittedName>
</protein>
<name>K3XZT9_SETIT</name>
<reference evidence="1" key="2">
    <citation type="submission" date="2018-08" db="UniProtKB">
        <authorList>
            <consortium name="EnsemblPlants"/>
        </authorList>
    </citation>
    <scope>IDENTIFICATION</scope>
    <source>
        <strain evidence="1">Yugu1</strain>
    </source>
</reference>
<dbReference type="Gramene" id="KQL12075">
    <property type="protein sequence ID" value="KQL12075"/>
    <property type="gene ID" value="SETIT_007450mg"/>
</dbReference>
<reference evidence="2" key="1">
    <citation type="journal article" date="2012" name="Nat. Biotechnol.">
        <title>Reference genome sequence of the model plant Setaria.</title>
        <authorList>
            <person name="Bennetzen J.L."/>
            <person name="Schmutz J."/>
            <person name="Wang H."/>
            <person name="Percifield R."/>
            <person name="Hawkins J."/>
            <person name="Pontaroli A.C."/>
            <person name="Estep M."/>
            <person name="Feng L."/>
            <person name="Vaughn J.N."/>
            <person name="Grimwood J."/>
            <person name="Jenkins J."/>
            <person name="Barry K."/>
            <person name="Lindquist E."/>
            <person name="Hellsten U."/>
            <person name="Deshpande S."/>
            <person name="Wang X."/>
            <person name="Wu X."/>
            <person name="Mitros T."/>
            <person name="Triplett J."/>
            <person name="Yang X."/>
            <person name="Ye C.Y."/>
            <person name="Mauro-Herrera M."/>
            <person name="Wang L."/>
            <person name="Li P."/>
            <person name="Sharma M."/>
            <person name="Sharma R."/>
            <person name="Ronald P.C."/>
            <person name="Panaud O."/>
            <person name="Kellogg E.A."/>
            <person name="Brutnell T.P."/>
            <person name="Doust A.N."/>
            <person name="Tuskan G.A."/>
            <person name="Rokhsar D."/>
            <person name="Devos K.M."/>
        </authorList>
    </citation>
    <scope>NUCLEOTIDE SEQUENCE [LARGE SCALE GENOMIC DNA]</scope>
    <source>
        <strain evidence="2">cv. Yugu1</strain>
    </source>
</reference>
<sequence>MIISSPRAVGSDRKEPSNSGFFRVGIIQRLDFARAVQTGGHGSAGPAAGRCRRDGLMGIGADERAYTHEGWPGRLARKSAAVGYRRPRRAVARTAAAGPPRVVCLLVAASGAPAWFQPAMWPVLAQRGAKPTDPPGARLDLVER</sequence>
<dbReference type="Proteomes" id="UP000004995">
    <property type="component" value="Unassembled WGS sequence"/>
</dbReference>
<evidence type="ECO:0000313" key="1">
    <source>
        <dbReference type="EnsemblPlants" id="KQL12075"/>
    </source>
</evidence>
<proteinExistence type="predicted"/>
<dbReference type="EnsemblPlants" id="KQL12075">
    <property type="protein sequence ID" value="KQL12075"/>
    <property type="gene ID" value="SETIT_007450mg"/>
</dbReference>
<evidence type="ECO:0000313" key="2">
    <source>
        <dbReference type="Proteomes" id="UP000004995"/>
    </source>
</evidence>